<organism evidence="1 2">
    <name type="scientific">Setaria italica</name>
    <name type="common">Foxtail millet</name>
    <name type="synonym">Panicum italicum</name>
    <dbReference type="NCBI Taxonomy" id="4555"/>
    <lineage>
        <taxon>Eukaryota</taxon>
        <taxon>Viridiplantae</taxon>
        <taxon>Streptophyta</taxon>
        <taxon>Embryophyta</taxon>
        <taxon>Tracheophyta</taxon>
        <taxon>Spermatophyta</taxon>
        <taxon>Magnoliopsida</taxon>
        <taxon>Liliopsida</taxon>
        <taxon>Poales</taxon>
        <taxon>Poaceae</taxon>
        <taxon>PACMAD clade</taxon>
        <taxon>Panicoideae</taxon>
        <taxon>Panicodae</taxon>
        <taxon>Paniceae</taxon>
        <taxon>Cenchrinae</taxon>
        <taxon>Setaria</taxon>
    </lineage>
</organism>
<reference evidence="2" key="1">
    <citation type="journal article" date="2012" name="Nat. Biotechnol.">
        <title>Reference genome sequence of the model plant Setaria.</title>
        <authorList>
            <person name="Bennetzen J.L."/>
            <person name="Schmutz J."/>
            <person name="Wang H."/>
            <person name="Percifield R."/>
            <person name="Hawkins J."/>
            <person name="Pontaroli A.C."/>
            <person name="Estep M."/>
            <person name="Feng L."/>
            <person name="Vaughn J.N."/>
            <person name="Grimwood J."/>
            <person name="Jenkins J."/>
            <person name="Barry K."/>
            <person name="Lindquist E."/>
            <person name="Hellsten U."/>
            <person name="Deshpande S."/>
            <person name="Wang X."/>
            <person name="Wu X."/>
            <person name="Mitros T."/>
            <person name="Triplett J."/>
            <person name="Yang X."/>
            <person name="Ye C.Y."/>
            <person name="Mauro-Herrera M."/>
            <person name="Wang L."/>
            <person name="Li P."/>
            <person name="Sharma M."/>
            <person name="Sharma R."/>
            <person name="Ronald P.C."/>
            <person name="Panaud O."/>
            <person name="Kellogg E.A."/>
            <person name="Brutnell T.P."/>
            <person name="Doust A.N."/>
            <person name="Tuskan G.A."/>
            <person name="Rokhsar D."/>
            <person name="Devos K.M."/>
        </authorList>
    </citation>
    <scope>NUCLEOTIDE SEQUENCE [LARGE SCALE GENOMIC DNA]</scope>
    <source>
        <strain evidence="2">cv. Yugu1</strain>
    </source>
</reference>
<evidence type="ECO:0000313" key="2">
    <source>
        <dbReference type="Proteomes" id="UP000004995"/>
    </source>
</evidence>
<dbReference type="EnsemblPlants" id="KQL31858">
    <property type="protein sequence ID" value="KQL31858"/>
    <property type="gene ID" value="SETIT_019012mg"/>
</dbReference>
<proteinExistence type="predicted"/>
<accession>K3YXL6</accession>
<keyword evidence="2" id="KW-1185">Reference proteome</keyword>
<dbReference type="InParanoid" id="K3YXL6"/>
<name>K3YXL6_SETIT</name>
<protein>
    <submittedName>
        <fullName evidence="1">Uncharacterized protein</fullName>
    </submittedName>
</protein>
<dbReference type="AlphaFoldDB" id="K3YXL6"/>
<reference evidence="1" key="2">
    <citation type="submission" date="2018-08" db="UniProtKB">
        <authorList>
            <consortium name="EnsemblPlants"/>
        </authorList>
    </citation>
    <scope>IDENTIFICATION</scope>
    <source>
        <strain evidence="1">Yugu1</strain>
    </source>
</reference>
<dbReference type="HOGENOM" id="CLU_3017834_0_0_1"/>
<dbReference type="Proteomes" id="UP000004995">
    <property type="component" value="Unassembled WGS sequence"/>
</dbReference>
<dbReference type="EMBL" id="AGNK02000582">
    <property type="status" value="NOT_ANNOTATED_CDS"/>
    <property type="molecule type" value="Genomic_DNA"/>
</dbReference>
<dbReference type="Gramene" id="KQL31858">
    <property type="protein sequence ID" value="KQL31858"/>
    <property type="gene ID" value="SETIT_019012mg"/>
</dbReference>
<sequence length="56" mass="6702">MVRNSVEMRYWNDSISSIQRETVVKKIYKPLIYCKSLQTSIDCCCFHLLSIDKEVW</sequence>
<evidence type="ECO:0000313" key="1">
    <source>
        <dbReference type="EnsemblPlants" id="KQL31858"/>
    </source>
</evidence>